<evidence type="ECO:0000259" key="14">
    <source>
        <dbReference type="PROSITE" id="PS50926"/>
    </source>
</evidence>
<feature type="binding site" evidence="11">
    <location>
        <position position="353"/>
    </location>
    <ligand>
        <name>S-adenosyl-L-methionine</name>
        <dbReference type="ChEBI" id="CHEBI:59789"/>
    </ligand>
</feature>
<dbReference type="InterPro" id="IPR010280">
    <property type="entry name" value="U5_MeTrfase_fam"/>
</dbReference>
<feature type="active site" description="Nucleophile" evidence="11 12">
    <location>
        <position position="400"/>
    </location>
</feature>
<feature type="binding site" evidence="11">
    <location>
        <position position="168"/>
    </location>
    <ligand>
        <name>[4Fe-4S] cluster</name>
        <dbReference type="ChEBI" id="CHEBI:49883"/>
    </ligand>
</feature>
<dbReference type="InterPro" id="IPR030391">
    <property type="entry name" value="MeTrfase_TrmA_CS"/>
</dbReference>
<dbReference type="AlphaFoldDB" id="A0A944QW77"/>
<dbReference type="Gene3D" id="2.40.50.140">
    <property type="entry name" value="Nucleic acid-binding proteins"/>
    <property type="match status" value="1"/>
</dbReference>
<evidence type="ECO:0000313" key="16">
    <source>
        <dbReference type="Proteomes" id="UP000770889"/>
    </source>
</evidence>
<evidence type="ECO:0000256" key="1">
    <source>
        <dbReference type="ARBA" id="ARBA00022485"/>
    </source>
</evidence>
<keyword evidence="6 11" id="KW-0479">Metal-binding</keyword>
<dbReference type="GO" id="GO:0005506">
    <property type="term" value="F:iron ion binding"/>
    <property type="evidence" value="ECO:0007669"/>
    <property type="project" value="UniProtKB-UniRule"/>
</dbReference>
<gene>
    <name evidence="11 15" type="primary">rlmD</name>
    <name evidence="15" type="ORF">KME65_17570</name>
</gene>
<sequence length="444" mass="49505">MGRRRKRKPLPAEPVEAEIESLTHDGKGVAHIDGKATFVYGSLPGERVRFIYTGRRRRYDEGRVVEVLEPSAQRTEPRCSQFGICGGCSLQHQKPEAQVAGKQQAMLDALKHIGKVIPDEILSPLVGESVWGYRRKARLGVRYVPKKGGTLVGFRERGSSFVAAIDRCHILHPRVGDLLPELSALIDQLSIRDQIPQIEMAMGDDDCILIFRMLSPPSEEDLRKLAIFGPQHKLAIYLQQGGPETIRPLDFEATPLNYSLPVFDLQLSFLPSDFTQVNSDINRRMISRAISLLELEADDRVLDLFCGLGNFTLPLARTADHVTGVEGDGGLVARARENAIDNAIENVAFYTANLYESLENEPWLMHRFNKVLLDPPRSGAQEVLEHLPKLGAARIVYVSCYPGTLARDAGILVHEEGYRLLSAGVMDMFPHTAHVESIALFERR</sequence>
<dbReference type="FunFam" id="3.40.50.150:FF:000009">
    <property type="entry name" value="23S rRNA (Uracil(1939)-C(5))-methyltransferase RlmD"/>
    <property type="match status" value="1"/>
</dbReference>
<comment type="catalytic activity">
    <reaction evidence="9 11">
        <text>uridine(1939) in 23S rRNA + S-adenosyl-L-methionine = 5-methyluridine(1939) in 23S rRNA + S-adenosyl-L-homocysteine + H(+)</text>
        <dbReference type="Rhea" id="RHEA:42908"/>
        <dbReference type="Rhea" id="RHEA-COMP:10278"/>
        <dbReference type="Rhea" id="RHEA-COMP:10279"/>
        <dbReference type="ChEBI" id="CHEBI:15378"/>
        <dbReference type="ChEBI" id="CHEBI:57856"/>
        <dbReference type="ChEBI" id="CHEBI:59789"/>
        <dbReference type="ChEBI" id="CHEBI:65315"/>
        <dbReference type="ChEBI" id="CHEBI:74447"/>
        <dbReference type="EC" id="2.1.1.190"/>
    </reaction>
</comment>
<dbReference type="InterPro" id="IPR001566">
    <property type="entry name" value="23S_rRNA_MeTrfase_RlmD"/>
</dbReference>
<evidence type="ECO:0000256" key="11">
    <source>
        <dbReference type="HAMAP-Rule" id="MF_01010"/>
    </source>
</evidence>
<dbReference type="CDD" id="cd02440">
    <property type="entry name" value="AdoMet_MTases"/>
    <property type="match status" value="1"/>
</dbReference>
<comment type="caution">
    <text evidence="15">The sequence shown here is derived from an EMBL/GenBank/DDBJ whole genome shotgun (WGS) entry which is preliminary data.</text>
</comment>
<comment type="function">
    <text evidence="10 11">Catalyzes the formation of 5-methyl-uridine at position 1939 (m5U1939) in 23S rRNA.</text>
</comment>
<feature type="active site" evidence="13">
    <location>
        <position position="400"/>
    </location>
</feature>
<dbReference type="Gene3D" id="3.40.50.150">
    <property type="entry name" value="Vaccinia Virus protein VP39"/>
    <property type="match status" value="1"/>
</dbReference>
<dbReference type="PANTHER" id="PTHR11061:SF49">
    <property type="entry name" value="23S RRNA (URACIL(1939)-C(5))-METHYLTRANSFERASE RLMD"/>
    <property type="match status" value="1"/>
</dbReference>
<feature type="binding site" evidence="11 12">
    <location>
        <position position="374"/>
    </location>
    <ligand>
        <name>S-adenosyl-L-methionine</name>
        <dbReference type="ChEBI" id="CHEBI:59789"/>
    </ligand>
</feature>
<keyword evidence="8 11" id="KW-0411">Iron-sulfur</keyword>
<feature type="binding site" evidence="11">
    <location>
        <position position="310"/>
    </location>
    <ligand>
        <name>S-adenosyl-L-methionine</name>
        <dbReference type="ChEBI" id="CHEBI:59789"/>
    </ligand>
</feature>
<dbReference type="GO" id="GO:0070475">
    <property type="term" value="P:rRNA base methylation"/>
    <property type="evidence" value="ECO:0007669"/>
    <property type="project" value="TreeGrafter"/>
</dbReference>
<feature type="binding site" evidence="11 12">
    <location>
        <position position="326"/>
    </location>
    <ligand>
        <name>S-adenosyl-L-methionine</name>
        <dbReference type="ChEBI" id="CHEBI:59789"/>
    </ligand>
</feature>
<keyword evidence="7 11" id="KW-0408">Iron</keyword>
<evidence type="ECO:0000256" key="12">
    <source>
        <dbReference type="PROSITE-ProRule" id="PRU01024"/>
    </source>
</evidence>
<feature type="binding site" evidence="11 12">
    <location>
        <position position="305"/>
    </location>
    <ligand>
        <name>S-adenosyl-L-methionine</name>
        <dbReference type="ChEBI" id="CHEBI:59789"/>
    </ligand>
</feature>
<feature type="binding site" evidence="11">
    <location>
        <position position="79"/>
    </location>
    <ligand>
        <name>[4Fe-4S] cluster</name>
        <dbReference type="ChEBI" id="CHEBI:49883"/>
    </ligand>
</feature>
<feature type="binding site" evidence="11">
    <location>
        <position position="85"/>
    </location>
    <ligand>
        <name>[4Fe-4S] cluster</name>
        <dbReference type="ChEBI" id="CHEBI:49883"/>
    </ligand>
</feature>
<keyword evidence="4 11" id="KW-0808">Transferase</keyword>
<feature type="binding site" evidence="11 12">
    <location>
        <position position="276"/>
    </location>
    <ligand>
        <name>S-adenosyl-L-methionine</name>
        <dbReference type="ChEBI" id="CHEBI:59789"/>
    </ligand>
</feature>
<dbReference type="InterPro" id="IPR030390">
    <property type="entry name" value="MeTrfase_TrmA_AS"/>
</dbReference>
<evidence type="ECO:0000256" key="13">
    <source>
        <dbReference type="PROSITE-ProRule" id="PRU10015"/>
    </source>
</evidence>
<dbReference type="GO" id="GO:0003723">
    <property type="term" value="F:RNA binding"/>
    <property type="evidence" value="ECO:0007669"/>
    <property type="project" value="InterPro"/>
</dbReference>
<dbReference type="PROSITE" id="PS01231">
    <property type="entry name" value="TRMA_2"/>
    <property type="match status" value="1"/>
</dbReference>
<dbReference type="FunFam" id="2.40.50.140:FF:000097">
    <property type="entry name" value="23S rRNA (uracil(1939)-C(5))-methyltransferase RlmD"/>
    <property type="match status" value="1"/>
</dbReference>
<evidence type="ECO:0000313" key="15">
    <source>
        <dbReference type="EMBL" id="MBT2990769.1"/>
    </source>
</evidence>
<feature type="domain" description="TRAM" evidence="14">
    <location>
        <begin position="8"/>
        <end position="66"/>
    </location>
</feature>
<feature type="binding site" evidence="11">
    <location>
        <position position="88"/>
    </location>
    <ligand>
        <name>[4Fe-4S] cluster</name>
        <dbReference type="ChEBI" id="CHEBI:49883"/>
    </ligand>
</feature>
<dbReference type="InterPro" id="IPR002792">
    <property type="entry name" value="TRAM_dom"/>
</dbReference>
<dbReference type="PROSITE" id="PS50926">
    <property type="entry name" value="TRAM"/>
    <property type="match status" value="1"/>
</dbReference>
<dbReference type="Pfam" id="PF05958">
    <property type="entry name" value="tRNA_U5-meth_tr"/>
    <property type="match status" value="1"/>
</dbReference>
<reference evidence="15 16" key="1">
    <citation type="submission" date="2021-05" db="EMBL/GenBank/DDBJ databases">
        <title>Genetic and Functional Diversity in Clade A Lucinid endosymbionts from the Bahamas.</title>
        <authorList>
            <person name="Giani N.M."/>
            <person name="Engel A.S."/>
            <person name="Campbell B.J."/>
        </authorList>
    </citation>
    <scope>NUCLEOTIDE SEQUENCE [LARGE SCALE GENOMIC DNA]</scope>
    <source>
        <strain evidence="15">LUC16012Gg_MoonRockCtena</strain>
    </source>
</reference>
<dbReference type="Proteomes" id="UP000770889">
    <property type="component" value="Unassembled WGS sequence"/>
</dbReference>
<keyword evidence="1 11" id="KW-0004">4Fe-4S</keyword>
<dbReference type="HAMAP" id="MF_01010">
    <property type="entry name" value="23SrRNA_methyltr_RlmD"/>
    <property type="match status" value="1"/>
</dbReference>
<comment type="similarity">
    <text evidence="11">Belongs to the class I-like SAM-binding methyltransferase superfamily. RNA M5U methyltransferase family. RlmD subfamily.</text>
</comment>
<accession>A0A944QW77</accession>
<dbReference type="NCBIfam" id="NF009639">
    <property type="entry name" value="PRK13168.1"/>
    <property type="match status" value="1"/>
</dbReference>
<evidence type="ECO:0000256" key="5">
    <source>
        <dbReference type="ARBA" id="ARBA00022691"/>
    </source>
</evidence>
<dbReference type="EC" id="2.1.1.190" evidence="11"/>
<dbReference type="GO" id="GO:0070041">
    <property type="term" value="F:rRNA (uridine-C5-)-methyltransferase activity"/>
    <property type="evidence" value="ECO:0007669"/>
    <property type="project" value="UniProtKB-UniRule"/>
</dbReference>
<protein>
    <recommendedName>
        <fullName evidence="11">23S rRNA (uracil(1939)-C(5))-methyltransferase RlmD</fullName>
        <ecNumber evidence="11">2.1.1.190</ecNumber>
    </recommendedName>
    <alternativeName>
        <fullName evidence="11">23S rRNA(m5U1939)-methyltransferase</fullName>
    </alternativeName>
</protein>
<keyword evidence="5 11" id="KW-0949">S-adenosyl-L-methionine</keyword>
<evidence type="ECO:0000256" key="7">
    <source>
        <dbReference type="ARBA" id="ARBA00023004"/>
    </source>
</evidence>
<evidence type="ECO:0000256" key="2">
    <source>
        <dbReference type="ARBA" id="ARBA00022552"/>
    </source>
</evidence>
<evidence type="ECO:0000256" key="10">
    <source>
        <dbReference type="ARBA" id="ARBA00059995"/>
    </source>
</evidence>
<dbReference type="EMBL" id="JAHHGM010000021">
    <property type="protein sequence ID" value="MBT2990769.1"/>
    <property type="molecule type" value="Genomic_DNA"/>
</dbReference>
<evidence type="ECO:0000256" key="6">
    <source>
        <dbReference type="ARBA" id="ARBA00022723"/>
    </source>
</evidence>
<dbReference type="GO" id="GO:0051539">
    <property type="term" value="F:4 iron, 4 sulfur cluster binding"/>
    <property type="evidence" value="ECO:0007669"/>
    <property type="project" value="UniProtKB-KW"/>
</dbReference>
<keyword evidence="2 11" id="KW-0698">rRNA processing</keyword>
<proteinExistence type="inferred from homology"/>
<evidence type="ECO:0000256" key="3">
    <source>
        <dbReference type="ARBA" id="ARBA00022603"/>
    </source>
</evidence>
<evidence type="ECO:0000256" key="4">
    <source>
        <dbReference type="ARBA" id="ARBA00022679"/>
    </source>
</evidence>
<dbReference type="PROSITE" id="PS51687">
    <property type="entry name" value="SAM_MT_RNA_M5U"/>
    <property type="match status" value="1"/>
</dbReference>
<dbReference type="Pfam" id="PF01938">
    <property type="entry name" value="TRAM"/>
    <property type="match status" value="1"/>
</dbReference>
<dbReference type="SUPFAM" id="SSF50249">
    <property type="entry name" value="Nucleic acid-binding proteins"/>
    <property type="match status" value="1"/>
</dbReference>
<organism evidence="15 16">
    <name type="scientific">Candidatus Thiodiazotropha taylori</name>
    <dbReference type="NCBI Taxonomy" id="2792791"/>
    <lineage>
        <taxon>Bacteria</taxon>
        <taxon>Pseudomonadati</taxon>
        <taxon>Pseudomonadota</taxon>
        <taxon>Gammaproteobacteria</taxon>
        <taxon>Chromatiales</taxon>
        <taxon>Sedimenticolaceae</taxon>
        <taxon>Candidatus Thiodiazotropha</taxon>
    </lineage>
</organism>
<dbReference type="PANTHER" id="PTHR11061">
    <property type="entry name" value="RNA M5U METHYLTRANSFERASE"/>
    <property type="match status" value="1"/>
</dbReference>
<dbReference type="NCBIfam" id="TIGR00479">
    <property type="entry name" value="rumA"/>
    <property type="match status" value="1"/>
</dbReference>
<name>A0A944QW77_9GAMM</name>
<dbReference type="InterPro" id="IPR029063">
    <property type="entry name" value="SAM-dependent_MTases_sf"/>
</dbReference>
<dbReference type="PROSITE" id="PS01230">
    <property type="entry name" value="TRMA_1"/>
    <property type="match status" value="1"/>
</dbReference>
<keyword evidence="3 11" id="KW-0489">Methyltransferase</keyword>
<dbReference type="Gene3D" id="2.40.50.1070">
    <property type="match status" value="1"/>
</dbReference>
<evidence type="ECO:0000256" key="9">
    <source>
        <dbReference type="ARBA" id="ARBA00052756"/>
    </source>
</evidence>
<evidence type="ECO:0000256" key="8">
    <source>
        <dbReference type="ARBA" id="ARBA00023014"/>
    </source>
</evidence>
<dbReference type="SUPFAM" id="SSF53335">
    <property type="entry name" value="S-adenosyl-L-methionine-dependent methyltransferases"/>
    <property type="match status" value="1"/>
</dbReference>
<dbReference type="InterPro" id="IPR012340">
    <property type="entry name" value="NA-bd_OB-fold"/>
</dbReference>